<feature type="domain" description="Glycosyltransferase 2-like" evidence="4">
    <location>
        <begin position="7"/>
        <end position="171"/>
    </location>
</feature>
<dbReference type="PANTHER" id="PTHR43398">
    <property type="entry name" value="DOLICHOL-PHOSPHATE MANNOSYLTRANSFERASE SUBUNIT 1"/>
    <property type="match status" value="1"/>
</dbReference>
<dbReference type="GO" id="GO:0006506">
    <property type="term" value="P:GPI anchor biosynthetic process"/>
    <property type="evidence" value="ECO:0007669"/>
    <property type="project" value="TreeGrafter"/>
</dbReference>
<keyword evidence="2" id="KW-0328">Glycosyltransferase</keyword>
<dbReference type="InterPro" id="IPR039528">
    <property type="entry name" value="DPM1-like"/>
</dbReference>
<dbReference type="GO" id="GO:0006488">
    <property type="term" value="P:dolichol-linked oligosaccharide biosynthetic process"/>
    <property type="evidence" value="ECO:0007669"/>
    <property type="project" value="TreeGrafter"/>
</dbReference>
<protein>
    <recommendedName>
        <fullName evidence="4">Glycosyltransferase 2-like domain-containing protein</fullName>
    </recommendedName>
</protein>
<comment type="caution">
    <text evidence="5">The sequence shown here is derived from an EMBL/GenBank/DDBJ whole genome shotgun (WGS) entry which is preliminary data.</text>
</comment>
<proteinExistence type="inferred from homology"/>
<dbReference type="Gene3D" id="3.90.550.10">
    <property type="entry name" value="Spore Coat Polysaccharide Biosynthesis Protein SpsA, Chain A"/>
    <property type="match status" value="1"/>
</dbReference>
<comment type="similarity">
    <text evidence="1">Belongs to the glycosyltransferase 2 family.</text>
</comment>
<dbReference type="GO" id="GO:0016020">
    <property type="term" value="C:membrane"/>
    <property type="evidence" value="ECO:0007669"/>
    <property type="project" value="GOC"/>
</dbReference>
<evidence type="ECO:0000256" key="3">
    <source>
        <dbReference type="ARBA" id="ARBA00022679"/>
    </source>
</evidence>
<accession>A0A0G0I3F1</accession>
<dbReference type="EMBL" id="LBSA01000002">
    <property type="protein sequence ID" value="KKQ10601.1"/>
    <property type="molecule type" value="Genomic_DNA"/>
</dbReference>
<dbReference type="PANTHER" id="PTHR43398:SF1">
    <property type="entry name" value="DOLICHOL-PHOSPHATE MANNOSYLTRANSFERASE SUBUNIT 1"/>
    <property type="match status" value="1"/>
</dbReference>
<dbReference type="Pfam" id="PF00535">
    <property type="entry name" value="Glycos_transf_2"/>
    <property type="match status" value="1"/>
</dbReference>
<gene>
    <name evidence="5" type="ORF">US19_C0002G0020</name>
</gene>
<dbReference type="InterPro" id="IPR029044">
    <property type="entry name" value="Nucleotide-diphossugar_trans"/>
</dbReference>
<evidence type="ECO:0000256" key="1">
    <source>
        <dbReference type="ARBA" id="ARBA00006739"/>
    </source>
</evidence>
<name>A0A0G0I3F1_9BACT</name>
<dbReference type="GO" id="GO:0004582">
    <property type="term" value="F:dolichyl-phosphate beta-D-mannosyltransferase activity"/>
    <property type="evidence" value="ECO:0007669"/>
    <property type="project" value="InterPro"/>
</dbReference>
<evidence type="ECO:0000313" key="5">
    <source>
        <dbReference type="EMBL" id="KKQ10601.1"/>
    </source>
</evidence>
<dbReference type="GO" id="GO:0035269">
    <property type="term" value="P:protein O-linked glycosylation via mannose"/>
    <property type="evidence" value="ECO:0007669"/>
    <property type="project" value="TreeGrafter"/>
</dbReference>
<reference evidence="5 6" key="1">
    <citation type="journal article" date="2015" name="Nature">
        <title>rRNA introns, odd ribosomes, and small enigmatic genomes across a large radiation of phyla.</title>
        <authorList>
            <person name="Brown C.T."/>
            <person name="Hug L.A."/>
            <person name="Thomas B.C."/>
            <person name="Sharon I."/>
            <person name="Castelle C.J."/>
            <person name="Singh A."/>
            <person name="Wilkins M.J."/>
            <person name="Williams K.H."/>
            <person name="Banfield J.F."/>
        </authorList>
    </citation>
    <scope>NUCLEOTIDE SEQUENCE [LARGE SCALE GENOMIC DNA]</scope>
</reference>
<dbReference type="AlphaFoldDB" id="A0A0G0I3F1"/>
<evidence type="ECO:0000256" key="2">
    <source>
        <dbReference type="ARBA" id="ARBA00022676"/>
    </source>
</evidence>
<dbReference type="Proteomes" id="UP000034492">
    <property type="component" value="Unassembled WGS sequence"/>
</dbReference>
<keyword evidence="3" id="KW-0808">Transferase</keyword>
<sequence>MRKIEASVVLPTYNEAGNIVKLIEEIQSEFSLKRISNEVIVVDDDSPDKTGLLAQKYFSKVPNVRVTIRKKEKGLATAIRKGLEMAVGTTVVVMDTDFNHESKLVPRLVEKCKKYDFVVGSRFVRGGGMANKTRQRLSYLFNVGIRVLIGSPVHDNLSGFFAMKRDKLEKLDFDKIFWGYGDYFIRLIYLAKLEGNTFAEIPSFYKDREYGASKSQFVNMFRDYLVSTLALRFNK</sequence>
<dbReference type="SUPFAM" id="SSF53448">
    <property type="entry name" value="Nucleotide-diphospho-sugar transferases"/>
    <property type="match status" value="1"/>
</dbReference>
<dbReference type="InterPro" id="IPR001173">
    <property type="entry name" value="Glyco_trans_2-like"/>
</dbReference>
<evidence type="ECO:0000313" key="6">
    <source>
        <dbReference type="Proteomes" id="UP000034492"/>
    </source>
</evidence>
<organism evidence="5 6">
    <name type="scientific">Candidatus Daviesbacteria bacterium GW2011_GWB1_36_5</name>
    <dbReference type="NCBI Taxonomy" id="1618426"/>
    <lineage>
        <taxon>Bacteria</taxon>
        <taxon>Candidatus Daviesiibacteriota</taxon>
    </lineage>
</organism>
<evidence type="ECO:0000259" key="4">
    <source>
        <dbReference type="Pfam" id="PF00535"/>
    </source>
</evidence>